<dbReference type="PROSITE" id="PS51194">
    <property type="entry name" value="HELICASE_CTER"/>
    <property type="match status" value="1"/>
</dbReference>
<sequence>MAALIQQTKLIPGLKLILMSATVAPDLIKSVYPDHGVFVMGTGETQEHRITERISRHAIKEEELCQDLLLTEPDPNEPVTSVLVFLCAIGNINDVLRDITSDKALSAVCEPIVLHSSVSDEGKHDAVFTPASEGKHKIILTTNIAETSLTFPNTTHVIDTCMSREAHIDPNSGAADFNLQTRFASHSALLQRRGRIGRTMDGVYISLCPMSVLNALKVTPKPELVRGDIDYIYLRFAGAPSLSQSDVSPLEVLKNTLTPIPQ</sequence>
<dbReference type="SUPFAM" id="SSF52540">
    <property type="entry name" value="P-loop containing nucleoside triphosphate hydrolases"/>
    <property type="match status" value="1"/>
</dbReference>
<dbReference type="GO" id="GO:0003723">
    <property type="term" value="F:RNA binding"/>
    <property type="evidence" value="ECO:0007669"/>
    <property type="project" value="TreeGrafter"/>
</dbReference>
<comment type="caution">
    <text evidence="6">The sequence shown here is derived from an EMBL/GenBank/DDBJ whole genome shotgun (WGS) entry which is preliminary data.</text>
</comment>
<keyword evidence="2" id="KW-0378">Hydrolase</keyword>
<dbReference type="PANTHER" id="PTHR18934:SF99">
    <property type="entry name" value="ATP-DEPENDENT RNA HELICASE DHX37-RELATED"/>
    <property type="match status" value="1"/>
</dbReference>
<dbReference type="OrthoDB" id="5600252at2759"/>
<keyword evidence="3" id="KW-0347">Helicase</keyword>
<evidence type="ECO:0000259" key="5">
    <source>
        <dbReference type="PROSITE" id="PS51194"/>
    </source>
</evidence>
<organism evidence="6 7">
    <name type="scientific">Kipferlia bialata</name>
    <dbReference type="NCBI Taxonomy" id="797122"/>
    <lineage>
        <taxon>Eukaryota</taxon>
        <taxon>Metamonada</taxon>
        <taxon>Carpediemonas-like organisms</taxon>
        <taxon>Kipferlia</taxon>
    </lineage>
</organism>
<dbReference type="GO" id="GO:0004386">
    <property type="term" value="F:helicase activity"/>
    <property type="evidence" value="ECO:0007669"/>
    <property type="project" value="UniProtKB-KW"/>
</dbReference>
<feature type="non-terminal residue" evidence="6">
    <location>
        <position position="1"/>
    </location>
</feature>
<proteinExistence type="predicted"/>
<dbReference type="SMART" id="SM00490">
    <property type="entry name" value="HELICc"/>
    <property type="match status" value="1"/>
</dbReference>
<dbReference type="Proteomes" id="UP000265618">
    <property type="component" value="Unassembled WGS sequence"/>
</dbReference>
<evidence type="ECO:0000313" key="7">
    <source>
        <dbReference type="Proteomes" id="UP000265618"/>
    </source>
</evidence>
<gene>
    <name evidence="6" type="ORF">KIPB_005917</name>
</gene>
<keyword evidence="1" id="KW-0547">Nucleotide-binding</keyword>
<dbReference type="Pfam" id="PF00271">
    <property type="entry name" value="Helicase_C"/>
    <property type="match status" value="1"/>
</dbReference>
<feature type="domain" description="Helicase C-terminal" evidence="5">
    <location>
        <begin position="63"/>
        <end position="240"/>
    </location>
</feature>
<protein>
    <recommendedName>
        <fullName evidence="5">Helicase C-terminal domain-containing protein</fullName>
    </recommendedName>
</protein>
<dbReference type="EMBL" id="BDIP01001454">
    <property type="protein sequence ID" value="GIQ84430.1"/>
    <property type="molecule type" value="Genomic_DNA"/>
</dbReference>
<evidence type="ECO:0000313" key="6">
    <source>
        <dbReference type="EMBL" id="GIQ84430.1"/>
    </source>
</evidence>
<dbReference type="InterPro" id="IPR001650">
    <property type="entry name" value="Helicase_C-like"/>
</dbReference>
<evidence type="ECO:0000256" key="1">
    <source>
        <dbReference type="ARBA" id="ARBA00022741"/>
    </source>
</evidence>
<evidence type="ECO:0000256" key="2">
    <source>
        <dbReference type="ARBA" id="ARBA00022801"/>
    </source>
</evidence>
<dbReference type="GO" id="GO:0005524">
    <property type="term" value="F:ATP binding"/>
    <property type="evidence" value="ECO:0007669"/>
    <property type="project" value="UniProtKB-KW"/>
</dbReference>
<dbReference type="InterPro" id="IPR027417">
    <property type="entry name" value="P-loop_NTPase"/>
</dbReference>
<name>A0A9K3CY95_9EUKA</name>
<dbReference type="PANTHER" id="PTHR18934">
    <property type="entry name" value="ATP-DEPENDENT RNA HELICASE"/>
    <property type="match status" value="1"/>
</dbReference>
<dbReference type="AlphaFoldDB" id="A0A9K3CY95"/>
<dbReference type="Gene3D" id="3.40.50.300">
    <property type="entry name" value="P-loop containing nucleotide triphosphate hydrolases"/>
    <property type="match status" value="1"/>
</dbReference>
<accession>A0A9K3CY95</accession>
<reference evidence="6 7" key="1">
    <citation type="journal article" date="2018" name="PLoS ONE">
        <title>The draft genome of Kipferlia bialata reveals reductive genome evolution in fornicate parasites.</title>
        <authorList>
            <person name="Tanifuji G."/>
            <person name="Takabayashi S."/>
            <person name="Kume K."/>
            <person name="Takagi M."/>
            <person name="Nakayama T."/>
            <person name="Kamikawa R."/>
            <person name="Inagaki Y."/>
            <person name="Hashimoto T."/>
        </authorList>
    </citation>
    <scope>NUCLEOTIDE SEQUENCE [LARGE SCALE GENOMIC DNA]</scope>
    <source>
        <strain evidence="6">NY0173</strain>
    </source>
</reference>
<evidence type="ECO:0000256" key="3">
    <source>
        <dbReference type="ARBA" id="ARBA00022806"/>
    </source>
</evidence>
<dbReference type="CDD" id="cd18791">
    <property type="entry name" value="SF2_C_RHA"/>
    <property type="match status" value="1"/>
</dbReference>
<evidence type="ECO:0000256" key="4">
    <source>
        <dbReference type="ARBA" id="ARBA00022840"/>
    </source>
</evidence>
<keyword evidence="4" id="KW-0067">ATP-binding</keyword>
<keyword evidence="7" id="KW-1185">Reference proteome</keyword>
<dbReference type="GO" id="GO:0016787">
    <property type="term" value="F:hydrolase activity"/>
    <property type="evidence" value="ECO:0007669"/>
    <property type="project" value="UniProtKB-KW"/>
</dbReference>